<protein>
    <submittedName>
        <fullName evidence="2">Uncharacterized protein</fullName>
    </submittedName>
</protein>
<dbReference type="Gene3D" id="2.20.110.10">
    <property type="entry name" value="Histone H3 K4-specific methyltransferase SET7/9 N-terminal domain"/>
    <property type="match status" value="1"/>
</dbReference>
<gene>
    <name evidence="2" type="ORF">GT019_16790</name>
</gene>
<comment type="caution">
    <text evidence="2">The sequence shown here is derived from an EMBL/GenBank/DDBJ whole genome shotgun (WGS) entry which is preliminary data.</text>
</comment>
<keyword evidence="1" id="KW-1133">Transmembrane helix</keyword>
<proteinExistence type="predicted"/>
<keyword evidence="1" id="KW-0812">Transmembrane</keyword>
<reference evidence="2 3" key="1">
    <citation type="submission" date="2020-01" db="EMBL/GenBank/DDBJ databases">
        <title>Paenibacillus soybeanensis sp. nov. isolated from the nodules of soybean (Glycine max(L.) Merr).</title>
        <authorList>
            <person name="Wang H."/>
        </authorList>
    </citation>
    <scope>NUCLEOTIDE SEQUENCE [LARGE SCALE GENOMIC DNA]</scope>
    <source>
        <strain evidence="2 3">T1</strain>
    </source>
</reference>
<feature type="transmembrane region" description="Helical" evidence="1">
    <location>
        <begin position="7"/>
        <end position="30"/>
    </location>
</feature>
<keyword evidence="1" id="KW-0472">Membrane</keyword>
<evidence type="ECO:0000313" key="2">
    <source>
        <dbReference type="EMBL" id="NBD25540.1"/>
    </source>
</evidence>
<accession>A0ABW9XSD2</accession>
<dbReference type="EMBL" id="JAAAMV010000012">
    <property type="protein sequence ID" value="NBD25540.1"/>
    <property type="molecule type" value="Genomic_DNA"/>
</dbReference>
<dbReference type="Proteomes" id="UP000665561">
    <property type="component" value="Unassembled WGS sequence"/>
</dbReference>
<name>A0ABW9XSD2_9BACL</name>
<evidence type="ECO:0000256" key="1">
    <source>
        <dbReference type="SAM" id="Phobius"/>
    </source>
</evidence>
<dbReference type="SUPFAM" id="SSF82185">
    <property type="entry name" value="Histone H3 K4-specific methyltransferase SET7/9 N-terminal domain"/>
    <property type="match status" value="1"/>
</dbReference>
<organism evidence="2 3">
    <name type="scientific">Paenibacillus glycinis</name>
    <dbReference type="NCBI Taxonomy" id="2697035"/>
    <lineage>
        <taxon>Bacteria</taxon>
        <taxon>Bacillati</taxon>
        <taxon>Bacillota</taxon>
        <taxon>Bacilli</taxon>
        <taxon>Bacillales</taxon>
        <taxon>Paenibacillaceae</taxon>
        <taxon>Paenibacillus</taxon>
    </lineage>
</organism>
<dbReference type="RefSeq" id="WP_161744340.1">
    <property type="nucleotide sequence ID" value="NZ_JAAAMV010000012.1"/>
</dbReference>
<sequence>MKLSKGFWVLVTFFLILPILVVIALLLFFYGNINDIPDIILKNRNHLTLNAASYPTLSETINYTITGYSIIVTGIFSYVVWKTSVRSYEVAEAVKSLEDNRDKEAIRQGALITYYELLTGFSNLRELYISVILENVSPSPQKMFFSDDWVKNISTLRDKLNSSELNYIHRLFNNFLILKSLLDSGEDREKLAIYINIMLADNFAEFIPMELIQNNFGSAMKYLNRDNYIVLTKIRLSSFTQKEVVVTEVKEGQLVLVGQNPVYRGRVTNNLFEGEGTLYNEEGMPKLEGIFNKGQFITGKIYEYYESSNILYEVELENDMLKSGYMKKNGECDLPYYFKGDFTDNEISNGFVTLFSNHIITYEGSVKEGEFSGKGIRYSRGLVKFKGEFSKGDIIYGEQFGQKGFYFKGQFKYNRPWTGEIRNLSNDYVLDFSGDLVEGKPHDGKGYIFQNDQDGNDRYFQEWQEERDVHHDDYYNDDEFSQQQEDWFHEQSNKNIRKSYHRWEDFIKAEWSNGEVKELEDRESNKKVVYYTGSKKTDEN</sequence>
<evidence type="ECO:0000313" key="3">
    <source>
        <dbReference type="Proteomes" id="UP000665561"/>
    </source>
</evidence>
<keyword evidence="3" id="KW-1185">Reference proteome</keyword>